<dbReference type="EMBL" id="FN654748">
    <property type="protein sequence ID" value="CBY36270.1"/>
    <property type="molecule type" value="Genomic_DNA"/>
</dbReference>
<dbReference type="Gene3D" id="2.10.25.10">
    <property type="entry name" value="Laminin"/>
    <property type="match status" value="1"/>
</dbReference>
<evidence type="ECO:0000256" key="1">
    <source>
        <dbReference type="SAM" id="Phobius"/>
    </source>
</evidence>
<sequence>MAKFTKFITAAVCFLGSVSAVCTPENGINFWGTAIDKLCFNICGNCVDQPCIEATGLCSGTCTDGWKGENCTEPICKEKLCGSLGSCVAPNECVCPDLQAKYTDKDGNVGCYSLRANGLKGAFISMAILAVAITVCWAIGKHSQKKSA</sequence>
<name>E4Y8T9_OIKDI</name>
<proteinExistence type="predicted"/>
<dbReference type="Proteomes" id="UP000011014">
    <property type="component" value="Unassembled WGS sequence"/>
</dbReference>
<feature type="signal peptide" evidence="2">
    <location>
        <begin position="1"/>
        <end position="20"/>
    </location>
</feature>
<dbReference type="AlphaFoldDB" id="E4Y8T9"/>
<gene>
    <name evidence="3" type="ORF">GSOID_T00028759001</name>
    <name evidence="4" type="ORF">GSOID_T00029269001</name>
</gene>
<keyword evidence="1" id="KW-0472">Membrane</keyword>
<protein>
    <recommendedName>
        <fullName evidence="5">EGF-like domain-containing protein</fullName>
    </recommendedName>
</protein>
<dbReference type="EMBL" id="FN654329">
    <property type="protein sequence ID" value="CBY43670.1"/>
    <property type="molecule type" value="Genomic_DNA"/>
</dbReference>
<evidence type="ECO:0000313" key="4">
    <source>
        <dbReference type="EMBL" id="CBY43670.1"/>
    </source>
</evidence>
<keyword evidence="1" id="KW-1133">Transmembrane helix</keyword>
<evidence type="ECO:0008006" key="5">
    <source>
        <dbReference type="Google" id="ProtNLM"/>
    </source>
</evidence>
<evidence type="ECO:0000313" key="3">
    <source>
        <dbReference type="EMBL" id="CBY36270.1"/>
    </source>
</evidence>
<keyword evidence="2" id="KW-0732">Signal</keyword>
<accession>E4Y8T9</accession>
<organism evidence="4">
    <name type="scientific">Oikopleura dioica</name>
    <name type="common">Tunicate</name>
    <dbReference type="NCBI Taxonomy" id="34765"/>
    <lineage>
        <taxon>Eukaryota</taxon>
        <taxon>Metazoa</taxon>
        <taxon>Chordata</taxon>
        <taxon>Tunicata</taxon>
        <taxon>Appendicularia</taxon>
        <taxon>Copelata</taxon>
        <taxon>Oikopleuridae</taxon>
        <taxon>Oikopleura</taxon>
    </lineage>
</organism>
<feature type="transmembrane region" description="Helical" evidence="1">
    <location>
        <begin position="122"/>
        <end position="140"/>
    </location>
</feature>
<reference evidence="4" key="1">
    <citation type="journal article" date="2010" name="Science">
        <title>Plasticity of animal genome architecture unmasked by rapid evolution of a pelagic tunicate.</title>
        <authorList>
            <person name="Denoeud F."/>
            <person name="Henriet S."/>
            <person name="Mungpakdee S."/>
            <person name="Aury J.M."/>
            <person name="Da Silva C."/>
            <person name="Brinkmann H."/>
            <person name="Mikhaleva J."/>
            <person name="Olsen L.C."/>
            <person name="Jubin C."/>
            <person name="Canestro C."/>
            <person name="Bouquet J.M."/>
            <person name="Danks G."/>
            <person name="Poulain J."/>
            <person name="Campsteijn C."/>
            <person name="Adamski M."/>
            <person name="Cross I."/>
            <person name="Yadetie F."/>
            <person name="Muffato M."/>
            <person name="Louis A."/>
            <person name="Butcher S."/>
            <person name="Tsagkogeorga G."/>
            <person name="Konrad A."/>
            <person name="Singh S."/>
            <person name="Jensen M.F."/>
            <person name="Cong E.H."/>
            <person name="Eikeseth-Otteraa H."/>
            <person name="Noel B."/>
            <person name="Anthouard V."/>
            <person name="Porcel B.M."/>
            <person name="Kachouri-Lafond R."/>
            <person name="Nishino A."/>
            <person name="Ugolini M."/>
            <person name="Chourrout P."/>
            <person name="Nishida H."/>
            <person name="Aasland R."/>
            <person name="Huzurbazar S."/>
            <person name="Westhof E."/>
            <person name="Delsuc F."/>
            <person name="Lehrach H."/>
            <person name="Reinhardt R."/>
            <person name="Weissenbach J."/>
            <person name="Roy S.W."/>
            <person name="Artiguenave F."/>
            <person name="Postlethwait J.H."/>
            <person name="Manak J.R."/>
            <person name="Thompson E.M."/>
            <person name="Jaillon O."/>
            <person name="Du Pasquier L."/>
            <person name="Boudinot P."/>
            <person name="Liberles D.A."/>
            <person name="Volff J.N."/>
            <person name="Philippe H."/>
            <person name="Lenhard B."/>
            <person name="Roest Crollius H."/>
            <person name="Wincker P."/>
            <person name="Chourrout D."/>
        </authorList>
    </citation>
    <scope>NUCLEOTIDE SEQUENCE [LARGE SCALE GENOMIC DNA]</scope>
</reference>
<feature type="chain" id="PRO_5007653976" description="EGF-like domain-containing protein" evidence="2">
    <location>
        <begin position="21"/>
        <end position="148"/>
    </location>
</feature>
<keyword evidence="1" id="KW-0812">Transmembrane</keyword>
<evidence type="ECO:0000256" key="2">
    <source>
        <dbReference type="SAM" id="SignalP"/>
    </source>
</evidence>